<gene>
    <name evidence="1" type="ORF">Q4610_16700</name>
</gene>
<proteinExistence type="predicted"/>
<organism evidence="1 2">
    <name type="scientific">Sphingobium cyanobacteriorum</name>
    <dbReference type="NCBI Taxonomy" id="3063954"/>
    <lineage>
        <taxon>Bacteria</taxon>
        <taxon>Pseudomonadati</taxon>
        <taxon>Pseudomonadota</taxon>
        <taxon>Alphaproteobacteria</taxon>
        <taxon>Sphingomonadales</taxon>
        <taxon>Sphingomonadaceae</taxon>
        <taxon>Sphingobium</taxon>
    </lineage>
</organism>
<protein>
    <recommendedName>
        <fullName evidence="3">AttH domain-containing protein</fullName>
    </recommendedName>
</protein>
<keyword evidence="2" id="KW-1185">Reference proteome</keyword>
<dbReference type="EMBL" id="JAUQOM010000010">
    <property type="protein sequence ID" value="MDO7836688.1"/>
    <property type="molecule type" value="Genomic_DNA"/>
</dbReference>
<evidence type="ECO:0000313" key="2">
    <source>
        <dbReference type="Proteomes" id="UP001176471"/>
    </source>
</evidence>
<comment type="caution">
    <text evidence="1">The sequence shown here is derived from an EMBL/GenBank/DDBJ whole genome shotgun (WGS) entry which is preliminary data.</text>
</comment>
<name>A0ABT8ZQG6_9SPHN</name>
<evidence type="ECO:0008006" key="3">
    <source>
        <dbReference type="Google" id="ProtNLM"/>
    </source>
</evidence>
<dbReference type="RefSeq" id="WP_304537108.1">
    <property type="nucleotide sequence ID" value="NZ_JAUQOM010000010.1"/>
</dbReference>
<accession>A0ABT8ZQG6</accession>
<dbReference type="Proteomes" id="UP001176471">
    <property type="component" value="Unassembled WGS sequence"/>
</dbReference>
<sequence length="353" mass="39776">MAETSTPQRGDFQWLGMSGSFEPSVEGASASRGYFGLVPEATYPWGTFRDEDGKVYIFMRRFPFDGLTEPPREAGTRSTIGRRAVLFVQNDAGELHVDHRSMRTGYNTDTIIEVDDEKIVWRADEVDEKRRGFHATYRPDHLSYREDGLIDIAGPSLKPGLQWYLPGRDNGLFYASQTFACEGTILDKKVTGFLFIEQAYMKPDSVLYMVNDVLVGAETHLTWYSFATEYEDGAFEFGHFIVGHDRLGIGIVSNQNGLVVQSSTVSAKVSRAADGWSERVDLDVDGQAWEIIQPVDLRILPTAHTPNRQQEGIVRRVGETRKPVRWMAWGETAHGEQRTLRYASPFRPVATHG</sequence>
<evidence type="ECO:0000313" key="1">
    <source>
        <dbReference type="EMBL" id="MDO7836688.1"/>
    </source>
</evidence>
<reference evidence="1" key="1">
    <citation type="submission" date="2023-07" db="EMBL/GenBank/DDBJ databases">
        <title>Bacterial whole genome sequence for Sphingobium sp. HBC34.</title>
        <authorList>
            <person name="Le V."/>
            <person name="Ko S.-R."/>
            <person name="Ahn C.-Y."/>
            <person name="Oh H.-M."/>
        </authorList>
    </citation>
    <scope>NUCLEOTIDE SEQUENCE</scope>
    <source>
        <strain evidence="1">HBC34</strain>
    </source>
</reference>